<dbReference type="Gene3D" id="2.60.410.10">
    <property type="entry name" value="D-Ala-D-Ala carboxypeptidase, C-terminal domain"/>
    <property type="match status" value="1"/>
</dbReference>
<dbReference type="Gene3D" id="3.40.710.10">
    <property type="entry name" value="DD-peptidase/beta-lactamase superfamily"/>
    <property type="match status" value="1"/>
</dbReference>
<dbReference type="InterPro" id="IPR012907">
    <property type="entry name" value="Peptidase_S11_C"/>
</dbReference>
<dbReference type="GO" id="GO:0009252">
    <property type="term" value="P:peptidoglycan biosynthetic process"/>
    <property type="evidence" value="ECO:0007669"/>
    <property type="project" value="UniProtKB-UniPathway"/>
</dbReference>
<evidence type="ECO:0000256" key="13">
    <source>
        <dbReference type="PIRSR" id="PIRSR618044-2"/>
    </source>
</evidence>
<dbReference type="AlphaFoldDB" id="A0A315Y3A8"/>
<comment type="pathway">
    <text evidence="2">Cell wall biogenesis; peptidoglycan biosynthesis.</text>
</comment>
<dbReference type="InterPro" id="IPR037167">
    <property type="entry name" value="Peptidase_S11_C_sf"/>
</dbReference>
<dbReference type="Proteomes" id="UP000245720">
    <property type="component" value="Unassembled WGS sequence"/>
</dbReference>
<evidence type="ECO:0000256" key="3">
    <source>
        <dbReference type="ARBA" id="ARBA00007164"/>
    </source>
</evidence>
<evidence type="ECO:0000256" key="1">
    <source>
        <dbReference type="ARBA" id="ARBA00003217"/>
    </source>
</evidence>
<accession>A0A315Y3A8</accession>
<dbReference type="GO" id="GO:0071555">
    <property type="term" value="P:cell wall organization"/>
    <property type="evidence" value="ECO:0007669"/>
    <property type="project" value="UniProtKB-KW"/>
</dbReference>
<comment type="similarity">
    <text evidence="3 14">Belongs to the peptidase S11 family.</text>
</comment>
<keyword evidence="11" id="KW-0961">Cell wall biogenesis/degradation</keyword>
<comment type="catalytic activity">
    <reaction evidence="12">
        <text>Preferential cleavage: (Ac)2-L-Lys-D-Ala-|-D-Ala. Also transpeptidation of peptidyl-alanyl moieties that are N-acyl substituents of D-alanine.</text>
        <dbReference type="EC" id="3.4.16.4"/>
    </reaction>
</comment>
<dbReference type="InterPro" id="IPR015956">
    <property type="entry name" value="Peniciliin-bd_prot_C_sf"/>
</dbReference>
<evidence type="ECO:0000256" key="11">
    <source>
        <dbReference type="ARBA" id="ARBA00023316"/>
    </source>
</evidence>
<organism evidence="16 17">
    <name type="scientific">Ruminococcus flavefaciens</name>
    <dbReference type="NCBI Taxonomy" id="1265"/>
    <lineage>
        <taxon>Bacteria</taxon>
        <taxon>Bacillati</taxon>
        <taxon>Bacillota</taxon>
        <taxon>Clostridia</taxon>
        <taxon>Eubacteriales</taxon>
        <taxon>Oscillospiraceae</taxon>
        <taxon>Ruminococcus</taxon>
    </lineage>
</organism>
<evidence type="ECO:0000256" key="10">
    <source>
        <dbReference type="ARBA" id="ARBA00022984"/>
    </source>
</evidence>
<protein>
    <recommendedName>
        <fullName evidence="4">serine-type D-Ala-D-Ala carboxypeptidase</fullName>
        <ecNumber evidence="4">3.4.16.4</ecNumber>
    </recommendedName>
</protein>
<dbReference type="InterPro" id="IPR001967">
    <property type="entry name" value="Peptidase_S11_N"/>
</dbReference>
<dbReference type="RefSeq" id="WP_109724972.1">
    <property type="nucleotide sequence ID" value="NZ_QGDI01000001.1"/>
</dbReference>
<dbReference type="GO" id="GO:0006508">
    <property type="term" value="P:proteolysis"/>
    <property type="evidence" value="ECO:0007669"/>
    <property type="project" value="UniProtKB-KW"/>
</dbReference>
<dbReference type="Pfam" id="PF00768">
    <property type="entry name" value="Peptidase_S11"/>
    <property type="match status" value="1"/>
</dbReference>
<proteinExistence type="inferred from homology"/>
<evidence type="ECO:0000256" key="12">
    <source>
        <dbReference type="ARBA" id="ARBA00034000"/>
    </source>
</evidence>
<evidence type="ECO:0000256" key="9">
    <source>
        <dbReference type="ARBA" id="ARBA00022960"/>
    </source>
</evidence>
<dbReference type="Pfam" id="PF07943">
    <property type="entry name" value="PBP5_C"/>
    <property type="match status" value="1"/>
</dbReference>
<comment type="caution">
    <text evidence="16">The sequence shown here is derived from an EMBL/GenBank/DDBJ whole genome shotgun (WGS) entry which is preliminary data.</text>
</comment>
<dbReference type="PRINTS" id="PR00725">
    <property type="entry name" value="DADACBPTASE1"/>
</dbReference>
<sequence>MHIVFRAAFIISAVLFSSVFILAADKKEDLTAASYIVIEADTGMMIDGIDMDRRLDIGYLSKLMSVLLIAEDIDSGKYTFNDILTASDSVTGTKGSVIWLQSGDALTVDELLKSVIVGNANDALTVLAENSSGSIGDFVNDMNAKAFDLGLRDTFFKTPYGYGDDASYSTAHDVAVICSELAKHSFLQRYFTIWRDFVKNGQVELVSENDLSRNYDKHIGFKACHSDRSGYCIAEGGRKGDGTAFIVVILGADTAEKTFKSAKKLIKQACYNYKVSDTMFPEEMLKPVLVRSGTESAVEIGIKEQGRTVVPREQTELRTKVVIPEFLTAPVRANQPVGTAAFYNGDKLVFEADIITKSAVPRLDFTYVLEKLLVKLIEK</sequence>
<evidence type="ECO:0000256" key="7">
    <source>
        <dbReference type="ARBA" id="ARBA00022729"/>
    </source>
</evidence>
<evidence type="ECO:0000313" key="16">
    <source>
        <dbReference type="EMBL" id="PWJ15146.1"/>
    </source>
</evidence>
<evidence type="ECO:0000256" key="4">
    <source>
        <dbReference type="ARBA" id="ARBA00012448"/>
    </source>
</evidence>
<dbReference type="InterPro" id="IPR018044">
    <property type="entry name" value="Peptidase_S11"/>
</dbReference>
<keyword evidence="9" id="KW-0133">Cell shape</keyword>
<comment type="function">
    <text evidence="1">Removes C-terminal D-alanyl residues from sugar-peptide cell wall precursors.</text>
</comment>
<dbReference type="GO" id="GO:0008360">
    <property type="term" value="P:regulation of cell shape"/>
    <property type="evidence" value="ECO:0007669"/>
    <property type="project" value="UniProtKB-KW"/>
</dbReference>
<dbReference type="GO" id="GO:0009002">
    <property type="term" value="F:serine-type D-Ala-D-Ala carboxypeptidase activity"/>
    <property type="evidence" value="ECO:0007669"/>
    <property type="project" value="UniProtKB-EC"/>
</dbReference>
<dbReference type="OrthoDB" id="9791132at2"/>
<evidence type="ECO:0000256" key="8">
    <source>
        <dbReference type="ARBA" id="ARBA00022801"/>
    </source>
</evidence>
<dbReference type="InterPro" id="IPR012338">
    <property type="entry name" value="Beta-lactam/transpept-like"/>
</dbReference>
<gene>
    <name evidence="16" type="ORF">IE37_00037</name>
</gene>
<keyword evidence="5 16" id="KW-0121">Carboxypeptidase</keyword>
<keyword evidence="8" id="KW-0378">Hydrolase</keyword>
<reference evidence="16 17" key="1">
    <citation type="submission" date="2018-05" db="EMBL/GenBank/DDBJ databases">
        <title>The Hungate 1000. A catalogue of reference genomes from the rumen microbiome.</title>
        <authorList>
            <person name="Kelly W."/>
        </authorList>
    </citation>
    <scope>NUCLEOTIDE SEQUENCE [LARGE SCALE GENOMIC DNA]</scope>
    <source>
        <strain evidence="16 17">SAb67</strain>
    </source>
</reference>
<evidence type="ECO:0000256" key="2">
    <source>
        <dbReference type="ARBA" id="ARBA00004752"/>
    </source>
</evidence>
<keyword evidence="6" id="KW-0645">Protease</keyword>
<feature type="binding site" evidence="13">
    <location>
        <position position="222"/>
    </location>
    <ligand>
        <name>substrate</name>
    </ligand>
</feature>
<dbReference type="EMBL" id="QGDI01000001">
    <property type="protein sequence ID" value="PWJ15146.1"/>
    <property type="molecule type" value="Genomic_DNA"/>
</dbReference>
<name>A0A315Y3A8_RUMFL</name>
<keyword evidence="10" id="KW-0573">Peptidoglycan synthesis</keyword>
<dbReference type="UniPathway" id="UPA00219"/>
<evidence type="ECO:0000256" key="14">
    <source>
        <dbReference type="RuleBase" id="RU004016"/>
    </source>
</evidence>
<evidence type="ECO:0000313" key="17">
    <source>
        <dbReference type="Proteomes" id="UP000245720"/>
    </source>
</evidence>
<dbReference type="SUPFAM" id="SSF56601">
    <property type="entry name" value="beta-lactamase/transpeptidase-like"/>
    <property type="match status" value="1"/>
</dbReference>
<dbReference type="EC" id="3.4.16.4" evidence="4"/>
<evidence type="ECO:0000256" key="5">
    <source>
        <dbReference type="ARBA" id="ARBA00022645"/>
    </source>
</evidence>
<dbReference type="SMART" id="SM00936">
    <property type="entry name" value="PBP5_C"/>
    <property type="match status" value="1"/>
</dbReference>
<feature type="domain" description="Peptidase S11 D-Ala-D-Ala carboxypeptidase A C-terminal" evidence="15">
    <location>
        <begin position="273"/>
        <end position="362"/>
    </location>
</feature>
<evidence type="ECO:0000259" key="15">
    <source>
        <dbReference type="SMART" id="SM00936"/>
    </source>
</evidence>
<evidence type="ECO:0000256" key="6">
    <source>
        <dbReference type="ARBA" id="ARBA00022670"/>
    </source>
</evidence>
<dbReference type="SUPFAM" id="SSF69189">
    <property type="entry name" value="Penicillin-binding protein associated domain"/>
    <property type="match status" value="1"/>
</dbReference>
<keyword evidence="7" id="KW-0732">Signal</keyword>